<comment type="caution">
    <text evidence="7">The sequence shown here is derived from an EMBL/GenBank/DDBJ whole genome shotgun (WGS) entry which is preliminary data.</text>
</comment>
<dbReference type="EMBL" id="FXUL01000026">
    <property type="protein sequence ID" value="SMP77334.1"/>
    <property type="molecule type" value="Genomic_DNA"/>
</dbReference>
<keyword evidence="5" id="KW-1133">Transmembrane helix</keyword>
<dbReference type="Pfam" id="PF01899">
    <property type="entry name" value="MNHE"/>
    <property type="match status" value="1"/>
</dbReference>
<keyword evidence="3" id="KW-1003">Cell membrane</keyword>
<comment type="similarity">
    <text evidence="2">Belongs to the CPA3 antiporters (TC 2.A.63) subunit E family.</text>
</comment>
<comment type="subcellular location">
    <subcellularLocation>
        <location evidence="1">Cell membrane</location>
        <topology evidence="1">Multi-pass membrane protein</topology>
    </subcellularLocation>
</comment>
<evidence type="ECO:0000256" key="5">
    <source>
        <dbReference type="ARBA" id="ARBA00022989"/>
    </source>
</evidence>
<gene>
    <name evidence="7" type="ORF">SAMN06295970_12665</name>
</gene>
<evidence type="ECO:0000256" key="2">
    <source>
        <dbReference type="ARBA" id="ARBA00006228"/>
    </source>
</evidence>
<keyword evidence="8" id="KW-1185">Reference proteome</keyword>
<keyword evidence="4" id="KW-0812">Transmembrane</keyword>
<dbReference type="NCBIfam" id="NF006520">
    <property type="entry name" value="PRK08965.1-4"/>
    <property type="match status" value="1"/>
</dbReference>
<dbReference type="Proteomes" id="UP001158049">
    <property type="component" value="Unassembled WGS sequence"/>
</dbReference>
<evidence type="ECO:0000256" key="6">
    <source>
        <dbReference type="ARBA" id="ARBA00023136"/>
    </source>
</evidence>
<accession>A0ABY1QQF6</accession>
<protein>
    <submittedName>
        <fullName evidence="7">Multisubunit potassium/proton antiporter, PhaE subunit</fullName>
    </submittedName>
</protein>
<evidence type="ECO:0000313" key="8">
    <source>
        <dbReference type="Proteomes" id="UP001158049"/>
    </source>
</evidence>
<evidence type="ECO:0000256" key="4">
    <source>
        <dbReference type="ARBA" id="ARBA00022692"/>
    </source>
</evidence>
<evidence type="ECO:0000313" key="7">
    <source>
        <dbReference type="EMBL" id="SMP77334.1"/>
    </source>
</evidence>
<dbReference type="PANTHER" id="PTHR34584">
    <property type="entry name" value="NA(+)/H(+) ANTIPORTER SUBUNIT E1"/>
    <property type="match status" value="1"/>
</dbReference>
<sequence length="163" mass="18473">MRRWLPFPWMSAVLLGLWLLLNQSLDPAHLLLAAGLGIAVPLLTRNLQPLGYPKLARPFLFLRLLGMSLVEIVRSGLNVGRIILFSKADGLNSQFITIPLDLRNPHGLALLSCLINSTPGTVWVEILPDRHALALHVFDLHDEQWWIDTIKSRYEQPLIDIFE</sequence>
<dbReference type="RefSeq" id="WP_283444932.1">
    <property type="nucleotide sequence ID" value="NZ_FXUL01000026.1"/>
</dbReference>
<dbReference type="PIRSF" id="PIRSF019239">
    <property type="entry name" value="MrpE"/>
    <property type="match status" value="1"/>
</dbReference>
<organism evidence="7 8">
    <name type="scientific">Noviherbaspirillum suwonense</name>
    <dbReference type="NCBI Taxonomy" id="1224511"/>
    <lineage>
        <taxon>Bacteria</taxon>
        <taxon>Pseudomonadati</taxon>
        <taxon>Pseudomonadota</taxon>
        <taxon>Betaproteobacteria</taxon>
        <taxon>Burkholderiales</taxon>
        <taxon>Oxalobacteraceae</taxon>
        <taxon>Noviherbaspirillum</taxon>
    </lineage>
</organism>
<dbReference type="InterPro" id="IPR002758">
    <property type="entry name" value="Cation_antiport_E"/>
</dbReference>
<evidence type="ECO:0000256" key="1">
    <source>
        <dbReference type="ARBA" id="ARBA00004651"/>
    </source>
</evidence>
<name>A0ABY1QQF6_9BURK</name>
<dbReference type="PANTHER" id="PTHR34584:SF1">
    <property type="entry name" value="NA(+)_H(+) ANTIPORTER SUBUNIT E1"/>
    <property type="match status" value="1"/>
</dbReference>
<reference evidence="7 8" key="1">
    <citation type="submission" date="2017-05" db="EMBL/GenBank/DDBJ databases">
        <authorList>
            <person name="Varghese N."/>
            <person name="Submissions S."/>
        </authorList>
    </citation>
    <scope>NUCLEOTIDE SEQUENCE [LARGE SCALE GENOMIC DNA]</scope>
    <source>
        <strain evidence="7 8">DSM 26001</strain>
    </source>
</reference>
<evidence type="ECO:0000256" key="3">
    <source>
        <dbReference type="ARBA" id="ARBA00022475"/>
    </source>
</evidence>
<keyword evidence="6" id="KW-0472">Membrane</keyword>
<proteinExistence type="inferred from homology"/>